<dbReference type="AlphaFoldDB" id="A0AAD1Z4U4"/>
<protein>
    <submittedName>
        <fullName evidence="1">Uncharacterized protein</fullName>
    </submittedName>
</protein>
<gene>
    <name evidence="1" type="ORF">FPE_LOCUS9733</name>
</gene>
<organism evidence="1 2">
    <name type="scientific">Fraxinus pennsylvanica</name>
    <dbReference type="NCBI Taxonomy" id="56036"/>
    <lineage>
        <taxon>Eukaryota</taxon>
        <taxon>Viridiplantae</taxon>
        <taxon>Streptophyta</taxon>
        <taxon>Embryophyta</taxon>
        <taxon>Tracheophyta</taxon>
        <taxon>Spermatophyta</taxon>
        <taxon>Magnoliopsida</taxon>
        <taxon>eudicotyledons</taxon>
        <taxon>Gunneridae</taxon>
        <taxon>Pentapetalae</taxon>
        <taxon>asterids</taxon>
        <taxon>lamiids</taxon>
        <taxon>Lamiales</taxon>
        <taxon>Oleaceae</taxon>
        <taxon>Oleeae</taxon>
        <taxon>Fraxinus</taxon>
    </lineage>
</organism>
<accession>A0AAD1Z4U4</accession>
<sequence length="99" mass="11450">MPDSVMGFVKEKMSLLGSARAKDLEEKWKDLFEKETELYLEMLSLMREQTKLALGMFFRNHTWSRISGMVMRCAGSATKIREINCRHSSEILTCSGMEH</sequence>
<evidence type="ECO:0000313" key="2">
    <source>
        <dbReference type="Proteomes" id="UP000834106"/>
    </source>
</evidence>
<evidence type="ECO:0000313" key="1">
    <source>
        <dbReference type="EMBL" id="CAI9762303.1"/>
    </source>
</evidence>
<proteinExistence type="predicted"/>
<keyword evidence="2" id="KW-1185">Reference proteome</keyword>
<dbReference type="EMBL" id="OU503040">
    <property type="protein sequence ID" value="CAI9762303.1"/>
    <property type="molecule type" value="Genomic_DNA"/>
</dbReference>
<name>A0AAD1Z4U4_9LAMI</name>
<reference evidence="1" key="1">
    <citation type="submission" date="2023-05" db="EMBL/GenBank/DDBJ databases">
        <authorList>
            <person name="Huff M."/>
        </authorList>
    </citation>
    <scope>NUCLEOTIDE SEQUENCE</scope>
</reference>
<dbReference type="Proteomes" id="UP000834106">
    <property type="component" value="Chromosome 5"/>
</dbReference>